<dbReference type="OrthoDB" id="1629754at2"/>
<keyword evidence="2" id="KW-1185">Reference proteome</keyword>
<evidence type="ECO:0000313" key="1">
    <source>
        <dbReference type="EMBL" id="OPA76610.1"/>
    </source>
</evidence>
<evidence type="ECO:0008006" key="3">
    <source>
        <dbReference type="Google" id="ProtNLM"/>
    </source>
</evidence>
<dbReference type="AlphaFoldDB" id="A0A1T2X9T3"/>
<dbReference type="STRING" id="1324314.BVG16_15625"/>
<name>A0A1T2X9T3_9BACL</name>
<gene>
    <name evidence="1" type="ORF">BVG16_15625</name>
</gene>
<accession>A0A1T2X9T3</accession>
<comment type="caution">
    <text evidence="1">The sequence shown here is derived from an EMBL/GenBank/DDBJ whole genome shotgun (WGS) entry which is preliminary data.</text>
</comment>
<proteinExistence type="predicted"/>
<sequence>MYGQYQYGTLQYGAETEKGSPIDIFTPDLLEYLPKYWYDITEMVCIQDTAAAEIGTTKFSIDDVLKQVFVKTATWGLELWERELGLTTDNTKPYERRREMILAKLRGSGTTTKEMIKSVAAAFSGGEVKVFEYPSEYRFEVQFIGVMGIPPNMAGLMQVLEEVKPAHLTYNFKYSYTWWDTLKQLTWQQANSKSWSELRTYKGE</sequence>
<dbReference type="Pfam" id="PF10076">
    <property type="entry name" value="Phage_Mu_Gp48"/>
    <property type="match status" value="1"/>
</dbReference>
<dbReference type="Proteomes" id="UP000190188">
    <property type="component" value="Unassembled WGS sequence"/>
</dbReference>
<dbReference type="EMBL" id="MSZX01000006">
    <property type="protein sequence ID" value="OPA76610.1"/>
    <property type="molecule type" value="Genomic_DNA"/>
</dbReference>
<dbReference type="InterPro" id="IPR018755">
    <property type="entry name" value="Phage_Mu_Gp48"/>
</dbReference>
<protein>
    <recommendedName>
        <fullName evidence="3">Phage portal protein</fullName>
    </recommendedName>
</protein>
<dbReference type="RefSeq" id="WP_078499626.1">
    <property type="nucleotide sequence ID" value="NZ_MSZX01000006.1"/>
</dbReference>
<reference evidence="1 2" key="1">
    <citation type="submission" date="2017-01" db="EMBL/GenBank/DDBJ databases">
        <title>Genome analysis of Paenibacillus selenitrireducens ES3-24.</title>
        <authorList>
            <person name="Xu D."/>
            <person name="Yao R."/>
            <person name="Zheng S."/>
        </authorList>
    </citation>
    <scope>NUCLEOTIDE SEQUENCE [LARGE SCALE GENOMIC DNA]</scope>
    <source>
        <strain evidence="1 2">ES3-24</strain>
    </source>
</reference>
<organism evidence="1 2">
    <name type="scientific">Paenibacillus selenitireducens</name>
    <dbReference type="NCBI Taxonomy" id="1324314"/>
    <lineage>
        <taxon>Bacteria</taxon>
        <taxon>Bacillati</taxon>
        <taxon>Bacillota</taxon>
        <taxon>Bacilli</taxon>
        <taxon>Bacillales</taxon>
        <taxon>Paenibacillaceae</taxon>
        <taxon>Paenibacillus</taxon>
    </lineage>
</organism>
<evidence type="ECO:0000313" key="2">
    <source>
        <dbReference type="Proteomes" id="UP000190188"/>
    </source>
</evidence>